<dbReference type="InterPro" id="IPR045179">
    <property type="entry name" value="YgfZ/GcvT"/>
</dbReference>
<dbReference type="InterPro" id="IPR027266">
    <property type="entry name" value="TrmE/GcvT-like"/>
</dbReference>
<dbReference type="PANTHER" id="PTHR22602">
    <property type="entry name" value="TRANSFERASE CAF17, MITOCHONDRIAL-RELATED"/>
    <property type="match status" value="1"/>
</dbReference>
<organism evidence="1">
    <name type="scientific">Schistocephalus solidus</name>
    <name type="common">Tapeworm</name>
    <dbReference type="NCBI Taxonomy" id="70667"/>
    <lineage>
        <taxon>Eukaryota</taxon>
        <taxon>Metazoa</taxon>
        <taxon>Spiralia</taxon>
        <taxon>Lophotrochozoa</taxon>
        <taxon>Platyhelminthes</taxon>
        <taxon>Cestoda</taxon>
        <taxon>Eucestoda</taxon>
        <taxon>Diphyllobothriidea</taxon>
        <taxon>Diphyllobothriidae</taxon>
        <taxon>Schistocephalus</taxon>
    </lineage>
</organism>
<reference evidence="1" key="1">
    <citation type="submission" date="2016-01" db="EMBL/GenBank/DDBJ databases">
        <title>Reference transcriptome for the parasite Schistocephalus solidus: insights into the molecular evolution of parasitism.</title>
        <authorList>
            <person name="Hebert F.O."/>
            <person name="Grambauer S."/>
            <person name="Barber I."/>
            <person name="Landry C.R."/>
            <person name="Aubin-Horth N."/>
        </authorList>
    </citation>
    <scope>NUCLEOTIDE SEQUENCE</scope>
</reference>
<keyword evidence="1" id="KW-0808">Transferase</keyword>
<dbReference type="SUPFAM" id="SSF103025">
    <property type="entry name" value="Folate-binding domain"/>
    <property type="match status" value="1"/>
</dbReference>
<protein>
    <submittedName>
        <fullName evidence="1">Putative transferase CAF17 homolog</fullName>
    </submittedName>
</protein>
<evidence type="ECO:0000313" key="1">
    <source>
        <dbReference type="EMBL" id="JAP47850.1"/>
    </source>
</evidence>
<sequence length="246" mass="28407">MTLHAKRCHPVAYTKWRQASTVALYFIVEIVNRTDRYSFRIVLEGTLKKMFRMLQKSQMFTHQAWVIIRGLSFHRMNHRQIIGISGVTATEFLQGLITNDMNLLASSSTKKNPFLYSLFLNAKGRTLTDTFIYSLPACSSQNHSYYLIECDSQVRDQLLKLLIVYNLRKQVEIWKADDIDVWSALPDHPSHLLTEKKSWSEKEVSSDKLLFYAADPRAVPGWSGRMLLQAGSDPFQIFYPSDQSSM</sequence>
<accession>A0A0X3P909</accession>
<name>A0A0X3P909_SCHSO</name>
<dbReference type="GO" id="GO:0005759">
    <property type="term" value="C:mitochondrial matrix"/>
    <property type="evidence" value="ECO:0007669"/>
    <property type="project" value="TreeGrafter"/>
</dbReference>
<feature type="non-terminal residue" evidence="1">
    <location>
        <position position="246"/>
    </location>
</feature>
<dbReference type="PANTHER" id="PTHR22602:SF0">
    <property type="entry name" value="TRANSFERASE CAF17, MITOCHONDRIAL-RELATED"/>
    <property type="match status" value="1"/>
</dbReference>
<gene>
    <name evidence="1" type="primary">CAF17</name>
    <name evidence="1" type="ORF">TR91041</name>
</gene>
<dbReference type="EMBL" id="GEEE01015375">
    <property type="protein sequence ID" value="JAP47850.1"/>
    <property type="molecule type" value="Transcribed_RNA"/>
</dbReference>
<dbReference type="GO" id="GO:0016226">
    <property type="term" value="P:iron-sulfur cluster assembly"/>
    <property type="evidence" value="ECO:0007669"/>
    <property type="project" value="TreeGrafter"/>
</dbReference>
<dbReference type="AlphaFoldDB" id="A0A0X3P909"/>
<dbReference type="Gene3D" id="3.30.1360.120">
    <property type="entry name" value="Probable tRNA modification gtpase trme, domain 1"/>
    <property type="match status" value="1"/>
</dbReference>
<proteinExistence type="predicted"/>
<dbReference type="GO" id="GO:0016740">
    <property type="term" value="F:transferase activity"/>
    <property type="evidence" value="ECO:0007669"/>
    <property type="project" value="UniProtKB-KW"/>
</dbReference>